<evidence type="ECO:0000256" key="1">
    <source>
        <dbReference type="ARBA" id="ARBA00006479"/>
    </source>
</evidence>
<protein>
    <submittedName>
        <fullName evidence="3">ROK family transcriptional regulator</fullName>
    </submittedName>
</protein>
<organism evidence="3 4">
    <name type="scientific">Microbispora maris</name>
    <dbReference type="NCBI Taxonomy" id="3144104"/>
    <lineage>
        <taxon>Bacteria</taxon>
        <taxon>Bacillati</taxon>
        <taxon>Actinomycetota</taxon>
        <taxon>Actinomycetes</taxon>
        <taxon>Streptosporangiales</taxon>
        <taxon>Streptosporangiaceae</taxon>
        <taxon>Microbispora</taxon>
    </lineage>
</organism>
<dbReference type="InterPro" id="IPR043129">
    <property type="entry name" value="ATPase_NBD"/>
</dbReference>
<dbReference type="PANTHER" id="PTHR18964:SF149">
    <property type="entry name" value="BIFUNCTIONAL UDP-N-ACETYLGLUCOSAMINE 2-EPIMERASE_N-ACETYLMANNOSAMINE KINASE"/>
    <property type="match status" value="1"/>
</dbReference>
<gene>
    <name evidence="3" type="ORF">AAH991_19875</name>
</gene>
<reference evidence="3 4" key="1">
    <citation type="submission" date="2024-05" db="EMBL/GenBank/DDBJ databases">
        <title>Microbispora sp.ZYX-F-249.</title>
        <authorList>
            <person name="Xie H."/>
        </authorList>
    </citation>
    <scope>NUCLEOTIDE SEQUENCE [LARGE SCALE GENOMIC DNA]</scope>
    <source>
        <strain evidence="3 4">ZYX-F-249</strain>
    </source>
</reference>
<dbReference type="Pfam" id="PF00480">
    <property type="entry name" value="ROK"/>
    <property type="match status" value="1"/>
</dbReference>
<dbReference type="InterPro" id="IPR036390">
    <property type="entry name" value="WH_DNA-bd_sf"/>
</dbReference>
<dbReference type="InterPro" id="IPR000835">
    <property type="entry name" value="HTH_MarR-typ"/>
</dbReference>
<keyword evidence="4" id="KW-1185">Reference proteome</keyword>
<evidence type="ECO:0000313" key="3">
    <source>
        <dbReference type="EMBL" id="MEN3537381.1"/>
    </source>
</evidence>
<dbReference type="Gene3D" id="1.10.10.10">
    <property type="entry name" value="Winged helix-like DNA-binding domain superfamily/Winged helix DNA-binding domain"/>
    <property type="match status" value="1"/>
</dbReference>
<dbReference type="InterPro" id="IPR011991">
    <property type="entry name" value="ArsR-like_HTH"/>
</dbReference>
<dbReference type="InterPro" id="IPR000600">
    <property type="entry name" value="ROK"/>
</dbReference>
<name>A0ABV0AS10_9ACTN</name>
<dbReference type="PANTHER" id="PTHR18964">
    <property type="entry name" value="ROK (REPRESSOR, ORF, KINASE) FAMILY"/>
    <property type="match status" value="1"/>
</dbReference>
<dbReference type="Proteomes" id="UP001447516">
    <property type="component" value="Unassembled WGS sequence"/>
</dbReference>
<evidence type="ECO:0000259" key="2">
    <source>
        <dbReference type="Pfam" id="PF12802"/>
    </source>
</evidence>
<evidence type="ECO:0000313" key="4">
    <source>
        <dbReference type="Proteomes" id="UP001447516"/>
    </source>
</evidence>
<dbReference type="SUPFAM" id="SSF53067">
    <property type="entry name" value="Actin-like ATPase domain"/>
    <property type="match status" value="1"/>
</dbReference>
<dbReference type="Pfam" id="PF12802">
    <property type="entry name" value="MarR_2"/>
    <property type="match status" value="1"/>
</dbReference>
<sequence>MTRPIAGTPSLLRAINDRAALMVLLERGPLTRPELGALTGLSKPTASQLLARLQEAGLVVLDGIREGLPGRTAELYRINPRAAHVAALDVTPARIAVAVADVTGAVVAEHRLATPGRTGGDVVERVRAALTGACGPAGLGPAELSRVVVGIGGAVDPSTGRLGYAAHIPGWHIPDLIGTLRDGIGVPIDVENDVNLVAQAERSRGGARGHQDYVLLWADEGIGAALVIGGRLHRGATGGAGEVGYMPVVGAPTARDVGRRANHGFQALSGGPAVLALLRAHGVRGSTAAGAVRTAVAAGERAREALHDLAGRLALGLAAITAVVDPEIVVLSGGVLLAGGEVLREMVERELHALTIPRPRVLLSALEGNPVLAGALDLALGAVREELFGPVNGAVNTSPSTR</sequence>
<dbReference type="RefSeq" id="WP_346227353.1">
    <property type="nucleotide sequence ID" value="NZ_JBDJAW010000015.1"/>
</dbReference>
<proteinExistence type="inferred from homology"/>
<dbReference type="EMBL" id="JBDJAW010000015">
    <property type="protein sequence ID" value="MEN3537381.1"/>
    <property type="molecule type" value="Genomic_DNA"/>
</dbReference>
<dbReference type="InterPro" id="IPR036388">
    <property type="entry name" value="WH-like_DNA-bd_sf"/>
</dbReference>
<dbReference type="CDD" id="cd23763">
    <property type="entry name" value="ASKHA_ATPase_ROK"/>
    <property type="match status" value="1"/>
</dbReference>
<comment type="similarity">
    <text evidence="1">Belongs to the ROK (NagC/XylR) family.</text>
</comment>
<comment type="caution">
    <text evidence="3">The sequence shown here is derived from an EMBL/GenBank/DDBJ whole genome shotgun (WGS) entry which is preliminary data.</text>
</comment>
<dbReference type="CDD" id="cd00090">
    <property type="entry name" value="HTH_ARSR"/>
    <property type="match status" value="1"/>
</dbReference>
<accession>A0ABV0AS10</accession>
<dbReference type="Gene3D" id="3.30.420.40">
    <property type="match status" value="2"/>
</dbReference>
<dbReference type="SUPFAM" id="SSF46785">
    <property type="entry name" value="Winged helix' DNA-binding domain"/>
    <property type="match status" value="1"/>
</dbReference>
<feature type="domain" description="HTH marR-type" evidence="2">
    <location>
        <begin position="20"/>
        <end position="60"/>
    </location>
</feature>